<reference evidence="1 2" key="1">
    <citation type="submission" date="2018-06" db="EMBL/GenBank/DDBJ databases">
        <authorList>
            <consortium name="Pathogen Informatics"/>
            <person name="Doyle S."/>
        </authorList>
    </citation>
    <scope>NUCLEOTIDE SEQUENCE [LARGE SCALE GENOMIC DNA]</scope>
    <source>
        <strain evidence="1 2">NCTC10684</strain>
    </source>
</reference>
<dbReference type="Gene3D" id="3.40.50.720">
    <property type="entry name" value="NAD(P)-binding Rossmann-like Domain"/>
    <property type="match status" value="1"/>
</dbReference>
<accession>A0A380WP08</accession>
<dbReference type="PANTHER" id="PTHR43431:SF1">
    <property type="entry name" value="OS08G0476300 PROTEIN"/>
    <property type="match status" value="1"/>
</dbReference>
<organism evidence="1 2">
    <name type="scientific">Aminobacter aminovorans</name>
    <name type="common">Chelatobacter heintzii</name>
    <dbReference type="NCBI Taxonomy" id="83263"/>
    <lineage>
        <taxon>Bacteria</taxon>
        <taxon>Pseudomonadati</taxon>
        <taxon>Pseudomonadota</taxon>
        <taxon>Alphaproteobacteria</taxon>
        <taxon>Hyphomicrobiales</taxon>
        <taxon>Phyllobacteriaceae</taxon>
        <taxon>Aminobacter</taxon>
    </lineage>
</organism>
<dbReference type="InterPro" id="IPR002347">
    <property type="entry name" value="SDR_fam"/>
</dbReference>
<dbReference type="EC" id="1.-.-.-" evidence="1"/>
<gene>
    <name evidence="1" type="ORF">NCTC10684_03147</name>
</gene>
<dbReference type="PANTHER" id="PTHR43431">
    <property type="entry name" value="OXIDOREDUCTASE, SHORT CHAIN DEHYDROGENASE/REDUCTASE FAMILY (AFU_ORTHOLOGUE AFUA_5G14000)"/>
    <property type="match status" value="1"/>
</dbReference>
<dbReference type="InterPro" id="IPR036291">
    <property type="entry name" value="NAD(P)-bd_dom_sf"/>
</dbReference>
<dbReference type="PRINTS" id="PR00081">
    <property type="entry name" value="GDHRDH"/>
</dbReference>
<name>A0A380WP08_AMIAI</name>
<protein>
    <submittedName>
        <fullName evidence="1">Uncharacterized oxidoreductase SAV2478</fullName>
        <ecNumber evidence="1">1.-.-.-</ecNumber>
    </submittedName>
</protein>
<dbReference type="RefSeq" id="WP_245432010.1">
    <property type="nucleotide sequence ID" value="NZ_BAAAVY010000002.1"/>
</dbReference>
<dbReference type="EMBL" id="UFSM01000001">
    <property type="protein sequence ID" value="SUU89904.1"/>
    <property type="molecule type" value="Genomic_DNA"/>
</dbReference>
<keyword evidence="1" id="KW-0560">Oxidoreductase</keyword>
<dbReference type="Proteomes" id="UP000254701">
    <property type="component" value="Unassembled WGS sequence"/>
</dbReference>
<evidence type="ECO:0000313" key="1">
    <source>
        <dbReference type="EMBL" id="SUU89904.1"/>
    </source>
</evidence>
<dbReference type="SUPFAM" id="SSF51735">
    <property type="entry name" value="NAD(P)-binding Rossmann-fold domains"/>
    <property type="match status" value="1"/>
</dbReference>
<dbReference type="GO" id="GO:0016491">
    <property type="term" value="F:oxidoreductase activity"/>
    <property type="evidence" value="ECO:0007669"/>
    <property type="project" value="UniProtKB-KW"/>
</dbReference>
<sequence length="251" mass="26873">MSTASTLVIGMGPGLGQALVKKFAREGHRVAFVGRRAEAIARYEQELRAEGLDVTGFVGDAGKPEEMDHVHAAIRERHGDAEALIYNAAIIEPARFVTPSRLGEIRYGTADGWKPHGEAASVDYVVDAFRTNVAGALHAAQAVAPGMIDRGRGTILLTGGVLAFGPWIEWGVTSLGKAALRSLGHSLEKELTPAGIHVSTVAIHGTMQAGTPYDHDLVAAAYWRLHVQPRAEWQPDFHFKQDAEDGGDPDA</sequence>
<proteinExistence type="predicted"/>
<evidence type="ECO:0000313" key="2">
    <source>
        <dbReference type="Proteomes" id="UP000254701"/>
    </source>
</evidence>
<dbReference type="AlphaFoldDB" id="A0A380WP08"/>
<dbReference type="Pfam" id="PF00106">
    <property type="entry name" value="adh_short"/>
    <property type="match status" value="1"/>
</dbReference>